<feature type="chain" id="PRO_5001990383" description="NlpC/P60 domain-containing protein" evidence="2">
    <location>
        <begin position="19"/>
        <end position="350"/>
    </location>
</feature>
<evidence type="ECO:0008006" key="5">
    <source>
        <dbReference type="Google" id="ProtNLM"/>
    </source>
</evidence>
<proteinExistence type="predicted"/>
<dbReference type="EMBL" id="CDHN01000005">
    <property type="protein sequence ID" value="CEJ92623.1"/>
    <property type="molecule type" value="Genomic_DNA"/>
</dbReference>
<feature type="compositionally biased region" description="Polar residues" evidence="1">
    <location>
        <begin position="168"/>
        <end position="180"/>
    </location>
</feature>
<feature type="region of interest" description="Disordered" evidence="1">
    <location>
        <begin position="156"/>
        <end position="241"/>
    </location>
</feature>
<dbReference type="OrthoDB" id="5358886at2759"/>
<organism evidence="3 4">
    <name type="scientific">[Torrubiella] hemipterigena</name>
    <dbReference type="NCBI Taxonomy" id="1531966"/>
    <lineage>
        <taxon>Eukaryota</taxon>
        <taxon>Fungi</taxon>
        <taxon>Dikarya</taxon>
        <taxon>Ascomycota</taxon>
        <taxon>Pezizomycotina</taxon>
        <taxon>Sordariomycetes</taxon>
        <taxon>Hypocreomycetidae</taxon>
        <taxon>Hypocreales</taxon>
        <taxon>Clavicipitaceae</taxon>
        <taxon>Clavicipitaceae incertae sedis</taxon>
        <taxon>'Torrubiella' clade</taxon>
    </lineage>
</organism>
<keyword evidence="4" id="KW-1185">Reference proteome</keyword>
<feature type="compositionally biased region" description="Low complexity" evidence="1">
    <location>
        <begin position="186"/>
        <end position="241"/>
    </location>
</feature>
<reference evidence="3 4" key="1">
    <citation type="journal article" date="2015" name="Genome Announc.">
        <title>Draft Genome Sequence and Gene Annotation of the Entomopathogenic Fungus Verticillium hemipterigenum.</title>
        <authorList>
            <person name="Horn F."/>
            <person name="Habel A."/>
            <person name="Scharf D.H."/>
            <person name="Dworschak J."/>
            <person name="Brakhage A.A."/>
            <person name="Guthke R."/>
            <person name="Hertweck C."/>
            <person name="Linde J."/>
        </authorList>
    </citation>
    <scope>NUCLEOTIDE SEQUENCE [LARGE SCALE GENOMIC DNA]</scope>
</reference>
<evidence type="ECO:0000313" key="4">
    <source>
        <dbReference type="Proteomes" id="UP000039046"/>
    </source>
</evidence>
<keyword evidence="2" id="KW-0732">Signal</keyword>
<feature type="signal peptide" evidence="2">
    <location>
        <begin position="1"/>
        <end position="18"/>
    </location>
</feature>
<dbReference type="Gene3D" id="3.90.1720.10">
    <property type="entry name" value="endopeptidase domain like (from Nostoc punctiforme)"/>
    <property type="match status" value="1"/>
</dbReference>
<accession>A0A0A1TN61</accession>
<sequence>MQLKGLLMLATALTFASADITRDEIMRRAEFWVAKHIPYSMNAYAQDPQGARYRTDCSGFVSMAVKAGTSLSTVTLPSISHPIGWEDLLPGDLVGTLGPGTGGASGHVTLFKSWVDASHTAYHTLECKGDAGCVAYQRKKGWTDGPFTAKPYRYNHVAKPPPPPPKKTSTVLAHSTTATKSKPVEAKSSTTSKQTKAASTVTTSASAGSTTVHHNNNASTSSTLLTKTTTPYSNNTSTTSSSPLVTSIVFTTTVRTITSCHTTVRNCPAHSTVLITETIPAYTTVCPATDKSVSATGSRNDISAAPIVSTGVLPSSSVGAAVTTAPVVAGANKLTCACAAVLGAFAAIVL</sequence>
<gene>
    <name evidence="3" type="ORF">VHEMI08261</name>
</gene>
<dbReference type="Proteomes" id="UP000039046">
    <property type="component" value="Unassembled WGS sequence"/>
</dbReference>
<name>A0A0A1TN61_9HYPO</name>
<protein>
    <recommendedName>
        <fullName evidence="5">NlpC/P60 domain-containing protein</fullName>
    </recommendedName>
</protein>
<evidence type="ECO:0000256" key="2">
    <source>
        <dbReference type="SAM" id="SignalP"/>
    </source>
</evidence>
<evidence type="ECO:0000256" key="1">
    <source>
        <dbReference type="SAM" id="MobiDB-lite"/>
    </source>
</evidence>
<dbReference type="AlphaFoldDB" id="A0A0A1TN61"/>
<dbReference type="STRING" id="1531966.A0A0A1TN61"/>
<dbReference type="HOGENOM" id="CLU_792702_0_0_1"/>
<evidence type="ECO:0000313" key="3">
    <source>
        <dbReference type="EMBL" id="CEJ92623.1"/>
    </source>
</evidence>